<dbReference type="PANTHER" id="PTHR22930:SF85">
    <property type="entry name" value="GH03217P-RELATED"/>
    <property type="match status" value="1"/>
</dbReference>
<dbReference type="PANTHER" id="PTHR22930">
    <property type="match status" value="1"/>
</dbReference>
<evidence type="ECO:0000256" key="4">
    <source>
        <dbReference type="ARBA" id="ARBA00022722"/>
    </source>
</evidence>
<evidence type="ECO:0000313" key="10">
    <source>
        <dbReference type="Proteomes" id="UP001159428"/>
    </source>
</evidence>
<evidence type="ECO:0000256" key="5">
    <source>
        <dbReference type="ARBA" id="ARBA00022723"/>
    </source>
</evidence>
<protein>
    <recommendedName>
        <fullName evidence="8">DDE Tnp4 domain-containing protein</fullName>
    </recommendedName>
</protein>
<dbReference type="GO" id="GO:0046872">
    <property type="term" value="F:metal ion binding"/>
    <property type="evidence" value="ECO:0007669"/>
    <property type="project" value="UniProtKB-KW"/>
</dbReference>
<dbReference type="Proteomes" id="UP001159428">
    <property type="component" value="Unassembled WGS sequence"/>
</dbReference>
<keyword evidence="7" id="KW-0539">Nucleus</keyword>
<comment type="cofactor">
    <cofactor evidence="1">
        <name>a divalent metal cation</name>
        <dbReference type="ChEBI" id="CHEBI:60240"/>
    </cofactor>
</comment>
<keyword evidence="6" id="KW-0378">Hydrolase</keyword>
<accession>A0AAU9WZY2</accession>
<evidence type="ECO:0000313" key="9">
    <source>
        <dbReference type="EMBL" id="CAH3131903.1"/>
    </source>
</evidence>
<evidence type="ECO:0000256" key="3">
    <source>
        <dbReference type="ARBA" id="ARBA00006958"/>
    </source>
</evidence>
<dbReference type="InterPro" id="IPR045249">
    <property type="entry name" value="HARBI1-like"/>
</dbReference>
<dbReference type="GO" id="GO:0004518">
    <property type="term" value="F:nuclease activity"/>
    <property type="evidence" value="ECO:0007669"/>
    <property type="project" value="UniProtKB-KW"/>
</dbReference>
<name>A0AAU9WZY2_9CNID</name>
<proteinExistence type="inferred from homology"/>
<reference evidence="9 10" key="1">
    <citation type="submission" date="2022-05" db="EMBL/GenBank/DDBJ databases">
        <authorList>
            <consortium name="Genoscope - CEA"/>
            <person name="William W."/>
        </authorList>
    </citation>
    <scope>NUCLEOTIDE SEQUENCE [LARGE SCALE GENOMIC DNA]</scope>
</reference>
<comment type="caution">
    <text evidence="9">The sequence shown here is derived from an EMBL/GenBank/DDBJ whole genome shotgun (WGS) entry which is preliminary data.</text>
</comment>
<sequence>MFEQLTHDLRSLQRQVTRLRSPVPVRTVVAMLLKRLGKGLDYREIGDKFGVGASTACIKVSEAMKLLHLMKNYPGSNLTPEKEHFNYRLSHTRIQIKRAFGRLKERWRCLLKALECELDKVVLHATTACILHNMCEERKECYLEEWNRLGEDAIGDLPRPDPLNDDDADSNSNIIRNILAHFLYND</sequence>
<comment type="similarity">
    <text evidence="3">Belongs to the HARBI1 family.</text>
</comment>
<evidence type="ECO:0000256" key="2">
    <source>
        <dbReference type="ARBA" id="ARBA00004123"/>
    </source>
</evidence>
<dbReference type="Pfam" id="PF13359">
    <property type="entry name" value="DDE_Tnp_4"/>
    <property type="match status" value="1"/>
</dbReference>
<keyword evidence="10" id="KW-1185">Reference proteome</keyword>
<dbReference type="GO" id="GO:0005634">
    <property type="term" value="C:nucleus"/>
    <property type="evidence" value="ECO:0007669"/>
    <property type="project" value="UniProtKB-SubCell"/>
</dbReference>
<evidence type="ECO:0000259" key="8">
    <source>
        <dbReference type="Pfam" id="PF13359"/>
    </source>
</evidence>
<dbReference type="EMBL" id="CALNXJ010000026">
    <property type="protein sequence ID" value="CAH3131903.1"/>
    <property type="molecule type" value="Genomic_DNA"/>
</dbReference>
<dbReference type="AlphaFoldDB" id="A0AAU9WZY2"/>
<keyword evidence="4" id="KW-0540">Nuclease</keyword>
<dbReference type="InterPro" id="IPR027806">
    <property type="entry name" value="HARBI1_dom"/>
</dbReference>
<comment type="subcellular location">
    <subcellularLocation>
        <location evidence="2">Nucleus</location>
    </subcellularLocation>
</comment>
<evidence type="ECO:0000256" key="1">
    <source>
        <dbReference type="ARBA" id="ARBA00001968"/>
    </source>
</evidence>
<keyword evidence="5" id="KW-0479">Metal-binding</keyword>
<feature type="domain" description="DDE Tnp4" evidence="8">
    <location>
        <begin position="66"/>
        <end position="133"/>
    </location>
</feature>
<organism evidence="9 10">
    <name type="scientific">Pocillopora meandrina</name>
    <dbReference type="NCBI Taxonomy" id="46732"/>
    <lineage>
        <taxon>Eukaryota</taxon>
        <taxon>Metazoa</taxon>
        <taxon>Cnidaria</taxon>
        <taxon>Anthozoa</taxon>
        <taxon>Hexacorallia</taxon>
        <taxon>Scleractinia</taxon>
        <taxon>Astrocoeniina</taxon>
        <taxon>Pocilloporidae</taxon>
        <taxon>Pocillopora</taxon>
    </lineage>
</organism>
<evidence type="ECO:0000256" key="6">
    <source>
        <dbReference type="ARBA" id="ARBA00022801"/>
    </source>
</evidence>
<evidence type="ECO:0000256" key="7">
    <source>
        <dbReference type="ARBA" id="ARBA00023242"/>
    </source>
</evidence>
<dbReference type="GO" id="GO:0016787">
    <property type="term" value="F:hydrolase activity"/>
    <property type="evidence" value="ECO:0007669"/>
    <property type="project" value="UniProtKB-KW"/>
</dbReference>
<gene>
    <name evidence="9" type="ORF">PMEA_00014887</name>
</gene>